<name>X1NEX8_9ZZZZ</name>
<gene>
    <name evidence="1" type="ORF">S06H3_16574</name>
</gene>
<dbReference type="EMBL" id="BARV01008205">
    <property type="protein sequence ID" value="GAI17224.1"/>
    <property type="molecule type" value="Genomic_DNA"/>
</dbReference>
<reference evidence="1" key="1">
    <citation type="journal article" date="2014" name="Front. Microbiol.">
        <title>High frequency of phylogenetically diverse reductive dehalogenase-homologous genes in deep subseafloor sedimentary metagenomes.</title>
        <authorList>
            <person name="Kawai M."/>
            <person name="Futagami T."/>
            <person name="Toyoda A."/>
            <person name="Takaki Y."/>
            <person name="Nishi S."/>
            <person name="Hori S."/>
            <person name="Arai W."/>
            <person name="Tsubouchi T."/>
            <person name="Morono Y."/>
            <person name="Uchiyama I."/>
            <person name="Ito T."/>
            <person name="Fujiyama A."/>
            <person name="Inagaki F."/>
            <person name="Takami H."/>
        </authorList>
    </citation>
    <scope>NUCLEOTIDE SEQUENCE</scope>
    <source>
        <strain evidence="1">Expedition CK06-06</strain>
    </source>
</reference>
<dbReference type="AlphaFoldDB" id="X1NEX8"/>
<accession>X1NEX8</accession>
<proteinExistence type="predicted"/>
<organism evidence="1">
    <name type="scientific">marine sediment metagenome</name>
    <dbReference type="NCBI Taxonomy" id="412755"/>
    <lineage>
        <taxon>unclassified sequences</taxon>
        <taxon>metagenomes</taxon>
        <taxon>ecological metagenomes</taxon>
    </lineage>
</organism>
<protein>
    <submittedName>
        <fullName evidence="1">Uncharacterized protein</fullName>
    </submittedName>
</protein>
<sequence>MTNNSIYLKPILPDEINKVEVKNLKIGDNRADFTLSKEGNRIKLSKAKVERNIKLILLKNF</sequence>
<comment type="caution">
    <text evidence="1">The sequence shown here is derived from an EMBL/GenBank/DDBJ whole genome shotgun (WGS) entry which is preliminary data.</text>
</comment>
<evidence type="ECO:0000313" key="1">
    <source>
        <dbReference type="EMBL" id="GAI17224.1"/>
    </source>
</evidence>